<dbReference type="GO" id="GO:0016787">
    <property type="term" value="F:hydrolase activity"/>
    <property type="evidence" value="ECO:0007669"/>
    <property type="project" value="UniProtKB-KW"/>
</dbReference>
<keyword evidence="6" id="KW-0378">Hydrolase</keyword>
<evidence type="ECO:0000256" key="1">
    <source>
        <dbReference type="ARBA" id="ARBA00001968"/>
    </source>
</evidence>
<dbReference type="PANTHER" id="PTHR22930:SF293">
    <property type="entry name" value="PROTEIN ALP1-LIKE"/>
    <property type="match status" value="1"/>
</dbReference>
<evidence type="ECO:0000313" key="9">
    <source>
        <dbReference type="EMBL" id="KAL0325113.1"/>
    </source>
</evidence>
<dbReference type="GO" id="GO:0004518">
    <property type="term" value="F:nuclease activity"/>
    <property type="evidence" value="ECO:0007669"/>
    <property type="project" value="UniProtKB-KW"/>
</dbReference>
<keyword evidence="7" id="KW-0539">Nucleus</keyword>
<evidence type="ECO:0000256" key="5">
    <source>
        <dbReference type="ARBA" id="ARBA00022723"/>
    </source>
</evidence>
<reference evidence="9" key="2">
    <citation type="journal article" date="2024" name="Plant">
        <title>Genomic evolution and insights into agronomic trait innovations of Sesamum species.</title>
        <authorList>
            <person name="Miao H."/>
            <person name="Wang L."/>
            <person name="Qu L."/>
            <person name="Liu H."/>
            <person name="Sun Y."/>
            <person name="Le M."/>
            <person name="Wang Q."/>
            <person name="Wei S."/>
            <person name="Zheng Y."/>
            <person name="Lin W."/>
            <person name="Duan Y."/>
            <person name="Cao H."/>
            <person name="Xiong S."/>
            <person name="Wang X."/>
            <person name="Wei L."/>
            <person name="Li C."/>
            <person name="Ma Q."/>
            <person name="Ju M."/>
            <person name="Zhao R."/>
            <person name="Li G."/>
            <person name="Mu C."/>
            <person name="Tian Q."/>
            <person name="Mei H."/>
            <person name="Zhang T."/>
            <person name="Gao T."/>
            <person name="Zhang H."/>
        </authorList>
    </citation>
    <scope>NUCLEOTIDE SEQUENCE</scope>
    <source>
        <strain evidence="9">G02</strain>
    </source>
</reference>
<gene>
    <name evidence="9" type="ORF">Sradi_5080600</name>
</gene>
<sequence>MGCLGALDDTYIDVRVPAEDRARYRTCKGNYYLVDNGYSNGKGFLSPYRGLRYHLKEWDSGCNAPHNQEEYFNMKHARARNVIKRTFDLLKARWVVLRSPAFYSINVQNRIIMVCCLLHNFIRIDPMEQVMNDELVVEDDENVEYLGTVDSNPIWNNWRDEIAMRIYNIWHGEC</sequence>
<dbReference type="InterPro" id="IPR045249">
    <property type="entry name" value="HARBI1-like"/>
</dbReference>
<comment type="cofactor">
    <cofactor evidence="1">
        <name>a divalent metal cation</name>
        <dbReference type="ChEBI" id="CHEBI:60240"/>
    </cofactor>
</comment>
<protein>
    <recommendedName>
        <fullName evidence="8">DDE Tnp4 domain-containing protein</fullName>
    </recommendedName>
</protein>
<organism evidence="9">
    <name type="scientific">Sesamum radiatum</name>
    <name type="common">Black benniseed</name>
    <dbReference type="NCBI Taxonomy" id="300843"/>
    <lineage>
        <taxon>Eukaryota</taxon>
        <taxon>Viridiplantae</taxon>
        <taxon>Streptophyta</taxon>
        <taxon>Embryophyta</taxon>
        <taxon>Tracheophyta</taxon>
        <taxon>Spermatophyta</taxon>
        <taxon>Magnoliopsida</taxon>
        <taxon>eudicotyledons</taxon>
        <taxon>Gunneridae</taxon>
        <taxon>Pentapetalae</taxon>
        <taxon>asterids</taxon>
        <taxon>lamiids</taxon>
        <taxon>Lamiales</taxon>
        <taxon>Pedaliaceae</taxon>
        <taxon>Sesamum</taxon>
    </lineage>
</organism>
<evidence type="ECO:0000256" key="3">
    <source>
        <dbReference type="ARBA" id="ARBA00006958"/>
    </source>
</evidence>
<feature type="domain" description="DDE Tnp4" evidence="8">
    <location>
        <begin position="4"/>
        <end position="120"/>
    </location>
</feature>
<evidence type="ECO:0000256" key="4">
    <source>
        <dbReference type="ARBA" id="ARBA00022722"/>
    </source>
</evidence>
<comment type="similarity">
    <text evidence="3">Belongs to the HARBI1 family.</text>
</comment>
<name>A0AAW2M255_SESRA</name>
<accession>A0AAW2M255</accession>
<dbReference type="GO" id="GO:0046872">
    <property type="term" value="F:metal ion binding"/>
    <property type="evidence" value="ECO:0007669"/>
    <property type="project" value="UniProtKB-KW"/>
</dbReference>
<evidence type="ECO:0000256" key="2">
    <source>
        <dbReference type="ARBA" id="ARBA00004123"/>
    </source>
</evidence>
<dbReference type="InterPro" id="IPR027806">
    <property type="entry name" value="HARBI1_dom"/>
</dbReference>
<dbReference type="AlphaFoldDB" id="A0AAW2M255"/>
<comment type="subcellular location">
    <subcellularLocation>
        <location evidence="2">Nucleus</location>
    </subcellularLocation>
</comment>
<reference evidence="9" key="1">
    <citation type="submission" date="2020-06" db="EMBL/GenBank/DDBJ databases">
        <authorList>
            <person name="Li T."/>
            <person name="Hu X."/>
            <person name="Zhang T."/>
            <person name="Song X."/>
            <person name="Zhang H."/>
            <person name="Dai N."/>
            <person name="Sheng W."/>
            <person name="Hou X."/>
            <person name="Wei L."/>
        </authorList>
    </citation>
    <scope>NUCLEOTIDE SEQUENCE</scope>
    <source>
        <strain evidence="9">G02</strain>
        <tissue evidence="9">Leaf</tissue>
    </source>
</reference>
<keyword evidence="5" id="KW-0479">Metal-binding</keyword>
<evidence type="ECO:0000256" key="7">
    <source>
        <dbReference type="ARBA" id="ARBA00023242"/>
    </source>
</evidence>
<evidence type="ECO:0000256" key="6">
    <source>
        <dbReference type="ARBA" id="ARBA00022801"/>
    </source>
</evidence>
<dbReference type="GO" id="GO:0005634">
    <property type="term" value="C:nucleus"/>
    <property type="evidence" value="ECO:0007669"/>
    <property type="project" value="UniProtKB-SubCell"/>
</dbReference>
<evidence type="ECO:0000259" key="8">
    <source>
        <dbReference type="Pfam" id="PF13359"/>
    </source>
</evidence>
<keyword evidence="4" id="KW-0540">Nuclease</keyword>
<dbReference type="PANTHER" id="PTHR22930">
    <property type="match status" value="1"/>
</dbReference>
<comment type="caution">
    <text evidence="9">The sequence shown here is derived from an EMBL/GenBank/DDBJ whole genome shotgun (WGS) entry which is preliminary data.</text>
</comment>
<dbReference type="EMBL" id="JACGWJ010000023">
    <property type="protein sequence ID" value="KAL0325113.1"/>
    <property type="molecule type" value="Genomic_DNA"/>
</dbReference>
<proteinExistence type="inferred from homology"/>
<dbReference type="Pfam" id="PF13359">
    <property type="entry name" value="DDE_Tnp_4"/>
    <property type="match status" value="1"/>
</dbReference>